<dbReference type="SMART" id="SM00388">
    <property type="entry name" value="HisKA"/>
    <property type="match status" value="1"/>
</dbReference>
<proteinExistence type="predicted"/>
<evidence type="ECO:0000256" key="1">
    <source>
        <dbReference type="ARBA" id="ARBA00000085"/>
    </source>
</evidence>
<evidence type="ECO:0000256" key="10">
    <source>
        <dbReference type="ARBA" id="ARBA00022840"/>
    </source>
</evidence>
<dbReference type="InterPro" id="IPR005467">
    <property type="entry name" value="His_kinase_dom"/>
</dbReference>
<organism evidence="16 17">
    <name type="scientific">Bacteroides graminisolvens</name>
    <dbReference type="NCBI Taxonomy" id="477666"/>
    <lineage>
        <taxon>Bacteria</taxon>
        <taxon>Pseudomonadati</taxon>
        <taxon>Bacteroidota</taxon>
        <taxon>Bacteroidia</taxon>
        <taxon>Bacteroidales</taxon>
        <taxon>Bacteroidaceae</taxon>
        <taxon>Bacteroides</taxon>
    </lineage>
</organism>
<protein>
    <recommendedName>
        <fullName evidence="3">histidine kinase</fullName>
        <ecNumber evidence="3">2.7.13.3</ecNumber>
    </recommendedName>
</protein>
<name>A0A3D2SIL5_9BACE</name>
<comment type="caution">
    <text evidence="16">The sequence shown here is derived from an EMBL/GenBank/DDBJ whole genome shotgun (WGS) entry which is preliminary data.</text>
</comment>
<evidence type="ECO:0000256" key="9">
    <source>
        <dbReference type="ARBA" id="ARBA00022777"/>
    </source>
</evidence>
<evidence type="ECO:0000256" key="12">
    <source>
        <dbReference type="ARBA" id="ARBA00023012"/>
    </source>
</evidence>
<keyword evidence="12" id="KW-0902">Two-component regulatory system</keyword>
<keyword evidence="11 14" id="KW-1133">Transmembrane helix</keyword>
<dbReference type="Gene3D" id="1.10.287.130">
    <property type="match status" value="1"/>
</dbReference>
<evidence type="ECO:0000313" key="16">
    <source>
        <dbReference type="EMBL" id="HCK25340.1"/>
    </source>
</evidence>
<feature type="domain" description="Histidine kinase" evidence="15">
    <location>
        <begin position="153"/>
        <end position="354"/>
    </location>
</feature>
<keyword evidence="13 14" id="KW-0472">Membrane</keyword>
<feature type="transmembrane region" description="Helical" evidence="14">
    <location>
        <begin position="12"/>
        <end position="33"/>
    </location>
</feature>
<dbReference type="EC" id="2.7.13.3" evidence="3"/>
<dbReference type="PANTHER" id="PTHR45528">
    <property type="entry name" value="SENSOR HISTIDINE KINASE CPXA"/>
    <property type="match status" value="1"/>
</dbReference>
<dbReference type="Proteomes" id="UP000263098">
    <property type="component" value="Unassembled WGS sequence"/>
</dbReference>
<dbReference type="InterPro" id="IPR003661">
    <property type="entry name" value="HisK_dim/P_dom"/>
</dbReference>
<dbReference type="PANTHER" id="PTHR45528:SF1">
    <property type="entry name" value="SENSOR HISTIDINE KINASE CPXA"/>
    <property type="match status" value="1"/>
</dbReference>
<evidence type="ECO:0000256" key="2">
    <source>
        <dbReference type="ARBA" id="ARBA00004651"/>
    </source>
</evidence>
<keyword evidence="10" id="KW-0067">ATP-binding</keyword>
<evidence type="ECO:0000256" key="4">
    <source>
        <dbReference type="ARBA" id="ARBA00022475"/>
    </source>
</evidence>
<dbReference type="EMBL" id="DPVG01000421">
    <property type="protein sequence ID" value="HCK25340.1"/>
    <property type="molecule type" value="Genomic_DNA"/>
</dbReference>
<evidence type="ECO:0000256" key="8">
    <source>
        <dbReference type="ARBA" id="ARBA00022741"/>
    </source>
</evidence>
<dbReference type="Pfam" id="PF00512">
    <property type="entry name" value="HisKA"/>
    <property type="match status" value="1"/>
</dbReference>
<dbReference type="InterPro" id="IPR036890">
    <property type="entry name" value="HATPase_C_sf"/>
</dbReference>
<evidence type="ECO:0000256" key="5">
    <source>
        <dbReference type="ARBA" id="ARBA00022553"/>
    </source>
</evidence>
<evidence type="ECO:0000256" key="14">
    <source>
        <dbReference type="SAM" id="Phobius"/>
    </source>
</evidence>
<dbReference type="SUPFAM" id="SSF47384">
    <property type="entry name" value="Homodimeric domain of signal transducing histidine kinase"/>
    <property type="match status" value="1"/>
</dbReference>
<dbReference type="GO" id="GO:0000155">
    <property type="term" value="F:phosphorelay sensor kinase activity"/>
    <property type="evidence" value="ECO:0007669"/>
    <property type="project" value="InterPro"/>
</dbReference>
<dbReference type="Pfam" id="PF02518">
    <property type="entry name" value="HATPase_c"/>
    <property type="match status" value="1"/>
</dbReference>
<keyword evidence="6" id="KW-0808">Transferase</keyword>
<evidence type="ECO:0000256" key="3">
    <source>
        <dbReference type="ARBA" id="ARBA00012438"/>
    </source>
</evidence>
<sequence length="354" mass="41102">MARMKSLLYKSQLQFILCTVIIFTLATPVFYFLTEHYYAEDLIEITNAIKQNKPLPTLDLEEDVLQGVMLQFLVISFILSISSIFVMFFISRKLWTPFDDTLKKIERFNLEGGALPQFSESDIKEFKRLNNSLTHLIENNLKSYRLQKEFTENASHELQTPLAVIQSKLDMLLQLPELNEKQSEIVQSLYTVSKRMSHLNKNLLLLSKIDNNQYEEKEYVNVTTTVDNVLQTLSAMTASLRMEKRYEEKELCVHANRFLLESLINNLIVNAIRHNIPDGEISVSVSPDRLIVSNSSNEKPMNENILYKRFQSKAGKQESNGLGLSIVKSICDYHHWRINYRHENNKHVFIVSFA</sequence>
<evidence type="ECO:0000256" key="11">
    <source>
        <dbReference type="ARBA" id="ARBA00022989"/>
    </source>
</evidence>
<accession>A0A3D2SIL5</accession>
<keyword evidence="9 16" id="KW-0418">Kinase</keyword>
<dbReference type="SUPFAM" id="SSF55874">
    <property type="entry name" value="ATPase domain of HSP90 chaperone/DNA topoisomerase II/histidine kinase"/>
    <property type="match status" value="1"/>
</dbReference>
<dbReference type="InterPro" id="IPR036097">
    <property type="entry name" value="HisK_dim/P_sf"/>
</dbReference>
<evidence type="ECO:0000259" key="15">
    <source>
        <dbReference type="PROSITE" id="PS50109"/>
    </source>
</evidence>
<comment type="catalytic activity">
    <reaction evidence="1">
        <text>ATP + protein L-histidine = ADP + protein N-phospho-L-histidine.</text>
        <dbReference type="EC" id="2.7.13.3"/>
    </reaction>
</comment>
<dbReference type="PROSITE" id="PS50109">
    <property type="entry name" value="HIS_KIN"/>
    <property type="match status" value="1"/>
</dbReference>
<dbReference type="Gene3D" id="3.30.565.10">
    <property type="entry name" value="Histidine kinase-like ATPase, C-terminal domain"/>
    <property type="match status" value="1"/>
</dbReference>
<dbReference type="GO" id="GO:0005886">
    <property type="term" value="C:plasma membrane"/>
    <property type="evidence" value="ECO:0007669"/>
    <property type="project" value="UniProtKB-SubCell"/>
</dbReference>
<dbReference type="InterPro" id="IPR003594">
    <property type="entry name" value="HATPase_dom"/>
</dbReference>
<gene>
    <name evidence="16" type="ORF">DHW31_11350</name>
</gene>
<keyword evidence="7 14" id="KW-0812">Transmembrane</keyword>
<dbReference type="InterPro" id="IPR050398">
    <property type="entry name" value="HssS/ArlS-like"/>
</dbReference>
<dbReference type="CDD" id="cd00075">
    <property type="entry name" value="HATPase"/>
    <property type="match status" value="1"/>
</dbReference>
<evidence type="ECO:0000313" key="17">
    <source>
        <dbReference type="Proteomes" id="UP000263098"/>
    </source>
</evidence>
<dbReference type="AlphaFoldDB" id="A0A3D2SIL5"/>
<comment type="subcellular location">
    <subcellularLocation>
        <location evidence="2">Cell membrane</location>
        <topology evidence="2">Multi-pass membrane protein</topology>
    </subcellularLocation>
</comment>
<dbReference type="SMART" id="SM00387">
    <property type="entry name" value="HATPase_c"/>
    <property type="match status" value="1"/>
</dbReference>
<reference evidence="16 17" key="1">
    <citation type="journal article" date="2018" name="Nat. Biotechnol.">
        <title>A standardized bacterial taxonomy based on genome phylogeny substantially revises the tree of life.</title>
        <authorList>
            <person name="Parks D.H."/>
            <person name="Chuvochina M."/>
            <person name="Waite D.W."/>
            <person name="Rinke C."/>
            <person name="Skarshewski A."/>
            <person name="Chaumeil P.A."/>
            <person name="Hugenholtz P."/>
        </authorList>
    </citation>
    <scope>NUCLEOTIDE SEQUENCE [LARGE SCALE GENOMIC DNA]</scope>
    <source>
        <strain evidence="16">UBA9667</strain>
    </source>
</reference>
<evidence type="ECO:0000256" key="7">
    <source>
        <dbReference type="ARBA" id="ARBA00022692"/>
    </source>
</evidence>
<dbReference type="CDD" id="cd00082">
    <property type="entry name" value="HisKA"/>
    <property type="match status" value="1"/>
</dbReference>
<keyword evidence="4" id="KW-1003">Cell membrane</keyword>
<dbReference type="GO" id="GO:0005524">
    <property type="term" value="F:ATP binding"/>
    <property type="evidence" value="ECO:0007669"/>
    <property type="project" value="UniProtKB-KW"/>
</dbReference>
<evidence type="ECO:0000256" key="6">
    <source>
        <dbReference type="ARBA" id="ARBA00022679"/>
    </source>
</evidence>
<feature type="transmembrane region" description="Helical" evidence="14">
    <location>
        <begin position="68"/>
        <end position="90"/>
    </location>
</feature>
<keyword evidence="5" id="KW-0597">Phosphoprotein</keyword>
<keyword evidence="8" id="KW-0547">Nucleotide-binding</keyword>
<evidence type="ECO:0000256" key="13">
    <source>
        <dbReference type="ARBA" id="ARBA00023136"/>
    </source>
</evidence>